<organism evidence="2 3">
    <name type="scientific">Faecalitalea cylindroides</name>
    <dbReference type="NCBI Taxonomy" id="39483"/>
    <lineage>
        <taxon>Bacteria</taxon>
        <taxon>Bacillati</taxon>
        <taxon>Bacillota</taxon>
        <taxon>Erysipelotrichia</taxon>
        <taxon>Erysipelotrichales</taxon>
        <taxon>Erysipelotrichaceae</taxon>
        <taxon>Faecalitalea</taxon>
    </lineage>
</organism>
<evidence type="ECO:0000313" key="3">
    <source>
        <dbReference type="Proteomes" id="UP000195447"/>
    </source>
</evidence>
<name>A0A1Y4LRR0_9FIRM</name>
<evidence type="ECO:0008006" key="4">
    <source>
        <dbReference type="Google" id="ProtNLM"/>
    </source>
</evidence>
<keyword evidence="1" id="KW-1133">Transmembrane helix</keyword>
<dbReference type="Proteomes" id="UP000195447">
    <property type="component" value="Unassembled WGS sequence"/>
</dbReference>
<dbReference type="InterPro" id="IPR025945">
    <property type="entry name" value="DHHW"/>
</dbReference>
<dbReference type="AlphaFoldDB" id="A0A1Y4LRR0"/>
<evidence type="ECO:0000256" key="1">
    <source>
        <dbReference type="SAM" id="Phobius"/>
    </source>
</evidence>
<comment type="caution">
    <text evidence="2">The sequence shown here is derived from an EMBL/GenBank/DDBJ whole genome shotgun (WGS) entry which is preliminary data.</text>
</comment>
<keyword evidence="3" id="KW-1185">Reference proteome</keyword>
<reference evidence="3" key="1">
    <citation type="submission" date="2017-04" db="EMBL/GenBank/DDBJ databases">
        <title>Function of individual gut microbiota members based on whole genome sequencing of pure cultures obtained from chicken caecum.</title>
        <authorList>
            <person name="Medvecky M."/>
            <person name="Cejkova D."/>
            <person name="Polansky O."/>
            <person name="Karasova D."/>
            <person name="Kubasova T."/>
            <person name="Cizek A."/>
            <person name="Rychlik I."/>
        </authorList>
    </citation>
    <scope>NUCLEOTIDE SEQUENCE [LARGE SCALE GENOMIC DNA]</scope>
    <source>
        <strain evidence="3">An178</strain>
    </source>
</reference>
<sequence>MKQKRSEIAARYIARIVFGLMCVVLMINILAPDKATSQAENRSLQTFPKFDSEDVLSGQFSQELNNYVSDQFVGRDSLIHIRYLLNKLTGVKKINDVYLGNGTLIQENSAINEEQMNRNINAINNFCINHQVRSGFLLAPNAANIQSDNLPAYSNTIDQDAQMDQIFSMLDTSITQIDVRDTLDKHKDEYLYYHTDHHWTSLATFYAFQQLASSFELGEVKKSDYTVYQVSDNFKGTLAKKVGSVGIQDDIEIYVSDNIKDYVMMDESNGTRTCSIYNSKGLESSNPYDVFLGGNTGLVQIENLNDSDRHLLLIKDSYANSMVQFLLPYYRTITIVDPRYFYEDIERIFNLNLITDVLFLYNTNTFVQDTSIADVLE</sequence>
<dbReference type="RefSeq" id="WP_087158842.1">
    <property type="nucleotide sequence ID" value="NZ_DBFJFJ010000218.1"/>
</dbReference>
<evidence type="ECO:0000313" key="2">
    <source>
        <dbReference type="EMBL" id="OUP59354.1"/>
    </source>
</evidence>
<gene>
    <name evidence="2" type="ORF">B5F14_07335</name>
</gene>
<protein>
    <recommendedName>
        <fullName evidence="4">AlgX/AlgJ SGNH hydrolase-like domain-containing protein</fullName>
    </recommendedName>
</protein>
<accession>A0A1Y4LRR0</accession>
<dbReference type="Pfam" id="PF14286">
    <property type="entry name" value="DHHW"/>
    <property type="match status" value="1"/>
</dbReference>
<feature type="transmembrane region" description="Helical" evidence="1">
    <location>
        <begin position="12"/>
        <end position="31"/>
    </location>
</feature>
<keyword evidence="1" id="KW-0812">Transmembrane</keyword>
<dbReference type="EMBL" id="NFKM01000014">
    <property type="protein sequence ID" value="OUP59354.1"/>
    <property type="molecule type" value="Genomic_DNA"/>
</dbReference>
<keyword evidence="1" id="KW-0472">Membrane</keyword>
<proteinExistence type="predicted"/>